<keyword evidence="1" id="KW-0863">Zinc-finger</keyword>
<dbReference type="GO" id="GO:0005096">
    <property type="term" value="F:GTPase activator activity"/>
    <property type="evidence" value="ECO:0007669"/>
    <property type="project" value="InterPro"/>
</dbReference>
<keyword evidence="2" id="KW-0812">Transmembrane</keyword>
<name>A0AAN9KM94_CLITE</name>
<dbReference type="AlphaFoldDB" id="A0AAN9KM94"/>
<evidence type="ECO:0000313" key="5">
    <source>
        <dbReference type="Proteomes" id="UP001359559"/>
    </source>
</evidence>
<keyword evidence="1" id="KW-0479">Metal-binding</keyword>
<dbReference type="Gene3D" id="2.60.40.150">
    <property type="entry name" value="C2 domain"/>
    <property type="match status" value="1"/>
</dbReference>
<dbReference type="InterPro" id="IPR038508">
    <property type="entry name" value="ArfGAP_dom_sf"/>
</dbReference>
<keyword evidence="5" id="KW-1185">Reference proteome</keyword>
<feature type="transmembrane region" description="Helical" evidence="2">
    <location>
        <begin position="103"/>
        <end position="125"/>
    </location>
</feature>
<reference evidence="4 5" key="1">
    <citation type="submission" date="2024-01" db="EMBL/GenBank/DDBJ databases">
        <title>The genomes of 5 underutilized Papilionoideae crops provide insights into root nodulation and disease resistance.</title>
        <authorList>
            <person name="Yuan L."/>
        </authorList>
    </citation>
    <scope>NUCLEOTIDE SEQUENCE [LARGE SCALE GENOMIC DNA]</scope>
    <source>
        <strain evidence="4">LY-2023</strain>
        <tissue evidence="4">Leaf</tissue>
    </source>
</reference>
<evidence type="ECO:0000256" key="2">
    <source>
        <dbReference type="SAM" id="Phobius"/>
    </source>
</evidence>
<proteinExistence type="predicted"/>
<dbReference type="Pfam" id="PF00168">
    <property type="entry name" value="C2"/>
    <property type="match status" value="1"/>
</dbReference>
<accession>A0AAN9KM94</accession>
<dbReference type="PANTHER" id="PTHR46220">
    <property type="entry name" value="ADP-RIBOSYLATION FACTOR GTPASE-ACTIVATING PROTEIN AGD12"/>
    <property type="match status" value="1"/>
</dbReference>
<dbReference type="SUPFAM" id="SSF57863">
    <property type="entry name" value="ArfGap/RecO-like zinc finger"/>
    <property type="match status" value="1"/>
</dbReference>
<dbReference type="Pfam" id="PF01412">
    <property type="entry name" value="ArfGap"/>
    <property type="match status" value="1"/>
</dbReference>
<dbReference type="PROSITE" id="PS50115">
    <property type="entry name" value="ARFGAP"/>
    <property type="match status" value="1"/>
</dbReference>
<organism evidence="4 5">
    <name type="scientific">Clitoria ternatea</name>
    <name type="common">Butterfly pea</name>
    <dbReference type="NCBI Taxonomy" id="43366"/>
    <lineage>
        <taxon>Eukaryota</taxon>
        <taxon>Viridiplantae</taxon>
        <taxon>Streptophyta</taxon>
        <taxon>Embryophyta</taxon>
        <taxon>Tracheophyta</taxon>
        <taxon>Spermatophyta</taxon>
        <taxon>Magnoliopsida</taxon>
        <taxon>eudicotyledons</taxon>
        <taxon>Gunneridae</taxon>
        <taxon>Pentapetalae</taxon>
        <taxon>rosids</taxon>
        <taxon>fabids</taxon>
        <taxon>Fabales</taxon>
        <taxon>Fabaceae</taxon>
        <taxon>Papilionoideae</taxon>
        <taxon>50 kb inversion clade</taxon>
        <taxon>NPAAA clade</taxon>
        <taxon>indigoferoid/millettioid clade</taxon>
        <taxon>Phaseoleae</taxon>
        <taxon>Clitoria</taxon>
    </lineage>
</organism>
<dbReference type="PRINTS" id="PR00405">
    <property type="entry name" value="REVINTRACTNG"/>
</dbReference>
<dbReference type="InterPro" id="IPR037278">
    <property type="entry name" value="ARFGAP/RecO"/>
</dbReference>
<dbReference type="InterPro" id="IPR001164">
    <property type="entry name" value="ArfGAP_dom"/>
</dbReference>
<gene>
    <name evidence="4" type="ORF">RJT34_03485</name>
</gene>
<dbReference type="InterPro" id="IPR044518">
    <property type="entry name" value="ARF_GAP_AGD11/12/13"/>
</dbReference>
<comment type="caution">
    <text evidence="4">The sequence shown here is derived from an EMBL/GenBank/DDBJ whole genome shotgun (WGS) entry which is preliminary data.</text>
</comment>
<sequence>MIGSSLTGKRRLKDLLLQKDNRFCADCNAPDPKWTSTNIGVLVCLKCCGVHRSLGTHMSKVILPDPLYLWKKIFILLICRGYTKPGPDASHEERAKFIQLDMLPSTLCTVMTVHLLFLASFGLFWKSTTFMTSIIKSNLNPVWNEKLMLSVPQQFGLLDLLMMGEAQIDLQPLITSAMAFGAAGISDNMQIGKWLRSRDNALMRDSIVHIINGKVKQEMSIKLQNVESGELDLELEWTPLD</sequence>
<dbReference type="Proteomes" id="UP001359559">
    <property type="component" value="Unassembled WGS sequence"/>
</dbReference>
<dbReference type="SUPFAM" id="SSF49562">
    <property type="entry name" value="C2 domain (Calcium/lipid-binding domain, CaLB)"/>
    <property type="match status" value="1"/>
</dbReference>
<dbReference type="PANTHER" id="PTHR46220:SF1">
    <property type="entry name" value="ADP-RIBOSYLATION FACTOR GTPASE-ACTIVATING PROTEIN AGD12"/>
    <property type="match status" value="1"/>
</dbReference>
<protein>
    <recommendedName>
        <fullName evidence="3">Arf-GAP domain-containing protein</fullName>
    </recommendedName>
</protein>
<keyword evidence="2" id="KW-1133">Transmembrane helix</keyword>
<keyword evidence="2" id="KW-0472">Membrane</keyword>
<evidence type="ECO:0000313" key="4">
    <source>
        <dbReference type="EMBL" id="KAK7318778.1"/>
    </source>
</evidence>
<dbReference type="GO" id="GO:0008270">
    <property type="term" value="F:zinc ion binding"/>
    <property type="evidence" value="ECO:0007669"/>
    <property type="project" value="UniProtKB-KW"/>
</dbReference>
<dbReference type="EMBL" id="JAYKXN010000001">
    <property type="protein sequence ID" value="KAK7318778.1"/>
    <property type="molecule type" value="Genomic_DNA"/>
</dbReference>
<dbReference type="GO" id="GO:0005543">
    <property type="term" value="F:phospholipid binding"/>
    <property type="evidence" value="ECO:0007669"/>
    <property type="project" value="InterPro"/>
</dbReference>
<evidence type="ECO:0000256" key="1">
    <source>
        <dbReference type="PROSITE-ProRule" id="PRU00288"/>
    </source>
</evidence>
<feature type="domain" description="Arf-GAP" evidence="3">
    <location>
        <begin position="9"/>
        <end position="72"/>
    </location>
</feature>
<dbReference type="InterPro" id="IPR035892">
    <property type="entry name" value="C2_domain_sf"/>
</dbReference>
<dbReference type="SMART" id="SM00105">
    <property type="entry name" value="ArfGap"/>
    <property type="match status" value="1"/>
</dbReference>
<keyword evidence="1" id="KW-0862">Zinc</keyword>
<evidence type="ECO:0000259" key="3">
    <source>
        <dbReference type="PROSITE" id="PS50115"/>
    </source>
</evidence>
<dbReference type="Gene3D" id="1.10.220.150">
    <property type="entry name" value="Arf GTPase activating protein"/>
    <property type="match status" value="1"/>
</dbReference>
<dbReference type="InterPro" id="IPR000008">
    <property type="entry name" value="C2_dom"/>
</dbReference>